<proteinExistence type="predicted"/>
<dbReference type="eggNOG" id="ENOG502S892">
    <property type="taxonomic scope" value="Eukaryota"/>
</dbReference>
<dbReference type="PANTHER" id="PTHR34956:SF1">
    <property type="entry name" value="DUF4005 DOMAIN-CONTAINING PROTEIN"/>
    <property type="match status" value="1"/>
</dbReference>
<dbReference type="EMBL" id="PSQE01000001">
    <property type="protein sequence ID" value="RHN82460.1"/>
    <property type="molecule type" value="Genomic_DNA"/>
</dbReference>
<dbReference type="EnsemblPlants" id="KEH44252">
    <property type="protein sequence ID" value="KEH44252"/>
    <property type="gene ID" value="MTR_1g111300"/>
</dbReference>
<dbReference type="PaxDb" id="3880-AES84541"/>
<protein>
    <submittedName>
        <fullName evidence="1 3">Uncharacterized protein</fullName>
    </submittedName>
</protein>
<reference evidence="1 4" key="1">
    <citation type="journal article" date="2011" name="Nature">
        <title>The Medicago genome provides insight into the evolution of rhizobial symbioses.</title>
        <authorList>
            <person name="Young N.D."/>
            <person name="Debelle F."/>
            <person name="Oldroyd G.E."/>
            <person name="Geurts R."/>
            <person name="Cannon S.B."/>
            <person name="Udvardi M.K."/>
            <person name="Benedito V.A."/>
            <person name="Mayer K.F."/>
            <person name="Gouzy J."/>
            <person name="Schoof H."/>
            <person name="Van de Peer Y."/>
            <person name="Proost S."/>
            <person name="Cook D.R."/>
            <person name="Meyers B.C."/>
            <person name="Spannagl M."/>
            <person name="Cheung F."/>
            <person name="De Mita S."/>
            <person name="Krishnakumar V."/>
            <person name="Gundlach H."/>
            <person name="Zhou S."/>
            <person name="Mudge J."/>
            <person name="Bharti A.K."/>
            <person name="Murray J.D."/>
            <person name="Naoumkina M.A."/>
            <person name="Rosen B."/>
            <person name="Silverstein K.A."/>
            <person name="Tang H."/>
            <person name="Rombauts S."/>
            <person name="Zhao P.X."/>
            <person name="Zhou P."/>
            <person name="Barbe V."/>
            <person name="Bardou P."/>
            <person name="Bechner M."/>
            <person name="Bellec A."/>
            <person name="Berger A."/>
            <person name="Berges H."/>
            <person name="Bidwell S."/>
            <person name="Bisseling T."/>
            <person name="Choisne N."/>
            <person name="Couloux A."/>
            <person name="Denny R."/>
            <person name="Deshpande S."/>
            <person name="Dai X."/>
            <person name="Doyle J.J."/>
            <person name="Dudez A.M."/>
            <person name="Farmer A.D."/>
            <person name="Fouteau S."/>
            <person name="Franken C."/>
            <person name="Gibelin C."/>
            <person name="Gish J."/>
            <person name="Goldstein S."/>
            <person name="Gonzalez A.J."/>
            <person name="Green P.J."/>
            <person name="Hallab A."/>
            <person name="Hartog M."/>
            <person name="Hua A."/>
            <person name="Humphray S.J."/>
            <person name="Jeong D.H."/>
            <person name="Jing Y."/>
            <person name="Jocker A."/>
            <person name="Kenton S.M."/>
            <person name="Kim D.J."/>
            <person name="Klee K."/>
            <person name="Lai H."/>
            <person name="Lang C."/>
            <person name="Lin S."/>
            <person name="Macmil S.L."/>
            <person name="Magdelenat G."/>
            <person name="Matthews L."/>
            <person name="McCorrison J."/>
            <person name="Monaghan E.L."/>
            <person name="Mun J.H."/>
            <person name="Najar F.Z."/>
            <person name="Nicholson C."/>
            <person name="Noirot C."/>
            <person name="O'Bleness M."/>
            <person name="Paule C.R."/>
            <person name="Poulain J."/>
            <person name="Prion F."/>
            <person name="Qin B."/>
            <person name="Qu C."/>
            <person name="Retzel E.F."/>
            <person name="Riddle C."/>
            <person name="Sallet E."/>
            <person name="Samain S."/>
            <person name="Samson N."/>
            <person name="Sanders I."/>
            <person name="Saurat O."/>
            <person name="Scarpelli C."/>
            <person name="Schiex T."/>
            <person name="Segurens B."/>
            <person name="Severin A.J."/>
            <person name="Sherrier D.J."/>
            <person name="Shi R."/>
            <person name="Sims S."/>
            <person name="Singer S.R."/>
            <person name="Sinharoy S."/>
            <person name="Sterck L."/>
            <person name="Viollet A."/>
            <person name="Wang B.B."/>
            <person name="Wang K."/>
            <person name="Wang M."/>
            <person name="Wang X."/>
            <person name="Warfsmann J."/>
            <person name="Weissenbach J."/>
            <person name="White D.D."/>
            <person name="White J.D."/>
            <person name="Wiley G.B."/>
            <person name="Wincker P."/>
            <person name="Xing Y."/>
            <person name="Yang L."/>
            <person name="Yao Z."/>
            <person name="Ying F."/>
            <person name="Zhai J."/>
            <person name="Zhou L."/>
            <person name="Zuber A."/>
            <person name="Denarie J."/>
            <person name="Dixon R.A."/>
            <person name="May G.D."/>
            <person name="Schwartz D.C."/>
            <person name="Rogers J."/>
            <person name="Quetier F."/>
            <person name="Town C.D."/>
            <person name="Roe B.A."/>
        </authorList>
    </citation>
    <scope>NUCLEOTIDE SEQUENCE [LARGE SCALE GENOMIC DNA]</scope>
    <source>
        <strain evidence="1">A17</strain>
        <strain evidence="3 4">cv. Jemalong A17</strain>
    </source>
</reference>
<dbReference type="HOGENOM" id="CLU_1930657_0_0_1"/>
<accession>G7ZZA3</accession>
<dbReference type="OMA" id="ETRSFNP"/>
<reference evidence="1 4" key="2">
    <citation type="journal article" date="2014" name="BMC Genomics">
        <title>An improved genome release (version Mt4.0) for the model legume Medicago truncatula.</title>
        <authorList>
            <person name="Tang H."/>
            <person name="Krishnakumar V."/>
            <person name="Bidwell S."/>
            <person name="Rosen B."/>
            <person name="Chan A."/>
            <person name="Zhou S."/>
            <person name="Gentzbittel L."/>
            <person name="Childs K.L."/>
            <person name="Yandell M."/>
            <person name="Gundlach H."/>
            <person name="Mayer K.F."/>
            <person name="Schwartz D.C."/>
            <person name="Town C.D."/>
        </authorList>
    </citation>
    <scope>GENOME REANNOTATION</scope>
    <source>
        <strain evidence="1">A17</strain>
        <strain evidence="3 4">cv. Jemalong A17</strain>
    </source>
</reference>
<evidence type="ECO:0000313" key="2">
    <source>
        <dbReference type="EMBL" id="RHN82460.1"/>
    </source>
</evidence>
<gene>
    <name evidence="3" type="primary">25485526</name>
    <name evidence="1" type="ordered locus">MTR_1g111300</name>
    <name evidence="2" type="ORF">MtrunA17_Chr1g0210141</name>
</gene>
<dbReference type="Gramene" id="rna6628">
    <property type="protein sequence ID" value="RHN82460.1"/>
    <property type="gene ID" value="gene6628"/>
</dbReference>
<reference evidence="3" key="3">
    <citation type="submission" date="2015-04" db="UniProtKB">
        <authorList>
            <consortium name="EnsemblPlants"/>
        </authorList>
    </citation>
    <scope>IDENTIFICATION</scope>
    <source>
        <strain evidence="3">cv. Jemalong A17</strain>
    </source>
</reference>
<sequence>MEMNSDSSVWFETENEDDTFYDEIKRQILLLTSEEDNEDLVETNSFRQIDVTNDGSNRSIYNYNNATKPTRKFYLWETDSSGSPPIWLTNLWRNGKGTGVFIPQVSCKENQRPARMNNRTRKIYRPVVNKK</sequence>
<dbReference type="AlphaFoldDB" id="G7ZZA3"/>
<dbReference type="EMBL" id="CM001217">
    <property type="protein sequence ID" value="KEH44252.1"/>
    <property type="molecule type" value="Genomic_DNA"/>
</dbReference>
<evidence type="ECO:0000313" key="3">
    <source>
        <dbReference type="EnsemblPlants" id="KEH44252"/>
    </source>
</evidence>
<dbReference type="Proteomes" id="UP000265566">
    <property type="component" value="Chromosome 1"/>
</dbReference>
<evidence type="ECO:0000313" key="4">
    <source>
        <dbReference type="Proteomes" id="UP000002051"/>
    </source>
</evidence>
<evidence type="ECO:0000313" key="1">
    <source>
        <dbReference type="EMBL" id="KEH44252.1"/>
    </source>
</evidence>
<dbReference type="PANTHER" id="PTHR34956">
    <property type="entry name" value="OS05G0397300 PROTEIN"/>
    <property type="match status" value="1"/>
</dbReference>
<dbReference type="KEGG" id="mtr:25485526"/>
<reference evidence="2" key="4">
    <citation type="journal article" date="2018" name="Nat. Plants">
        <title>Whole-genome landscape of Medicago truncatula symbiotic genes.</title>
        <authorList>
            <person name="Pecrix Y."/>
            <person name="Gamas P."/>
            <person name="Carrere S."/>
        </authorList>
    </citation>
    <scope>NUCLEOTIDE SEQUENCE</scope>
    <source>
        <tissue evidence="2">Leaves</tissue>
    </source>
</reference>
<dbReference type="Proteomes" id="UP000002051">
    <property type="component" value="Unassembled WGS sequence"/>
</dbReference>
<dbReference type="OrthoDB" id="1649181at2759"/>
<name>G7ZZA3_MEDTR</name>
<keyword evidence="4" id="KW-1185">Reference proteome</keyword>
<organism evidence="1 4">
    <name type="scientific">Medicago truncatula</name>
    <name type="common">Barrel medic</name>
    <name type="synonym">Medicago tribuloides</name>
    <dbReference type="NCBI Taxonomy" id="3880"/>
    <lineage>
        <taxon>Eukaryota</taxon>
        <taxon>Viridiplantae</taxon>
        <taxon>Streptophyta</taxon>
        <taxon>Embryophyta</taxon>
        <taxon>Tracheophyta</taxon>
        <taxon>Spermatophyta</taxon>
        <taxon>Magnoliopsida</taxon>
        <taxon>eudicotyledons</taxon>
        <taxon>Gunneridae</taxon>
        <taxon>Pentapetalae</taxon>
        <taxon>rosids</taxon>
        <taxon>fabids</taxon>
        <taxon>Fabales</taxon>
        <taxon>Fabaceae</taxon>
        <taxon>Papilionoideae</taxon>
        <taxon>50 kb inversion clade</taxon>
        <taxon>NPAAA clade</taxon>
        <taxon>Hologalegina</taxon>
        <taxon>IRL clade</taxon>
        <taxon>Trifolieae</taxon>
        <taxon>Medicago</taxon>
    </lineage>
</organism>